<dbReference type="AlphaFoldDB" id="A0A2U3AG65"/>
<evidence type="ECO:0000313" key="13">
    <source>
        <dbReference type="Proteomes" id="UP000245938"/>
    </source>
</evidence>
<keyword evidence="5 12" id="KW-0378">Hydrolase</keyword>
<feature type="domain" description="LysM" evidence="10">
    <location>
        <begin position="90"/>
        <end position="133"/>
    </location>
</feature>
<dbReference type="PROSITE" id="PS51935">
    <property type="entry name" value="NLPC_P60"/>
    <property type="match status" value="1"/>
</dbReference>
<evidence type="ECO:0000256" key="1">
    <source>
        <dbReference type="ARBA" id="ARBA00007074"/>
    </source>
</evidence>
<reference evidence="12 13" key="1">
    <citation type="submission" date="2018-05" db="EMBL/GenBank/DDBJ databases">
        <title>Kurthia sibirica genome sequence.</title>
        <authorList>
            <person name="Maclea K.S."/>
            <person name="Goen A.E."/>
        </authorList>
    </citation>
    <scope>NUCLEOTIDE SEQUENCE [LARGE SCALE GENOMIC DNA]</scope>
    <source>
        <strain evidence="12 13">ATCC 49154</strain>
    </source>
</reference>
<dbReference type="Pfam" id="PF00877">
    <property type="entry name" value="NLPC_P60"/>
    <property type="match status" value="1"/>
</dbReference>
<dbReference type="CDD" id="cd00118">
    <property type="entry name" value="LysM"/>
    <property type="match status" value="4"/>
</dbReference>
<dbReference type="InterPro" id="IPR036779">
    <property type="entry name" value="LysM_dom_sf"/>
</dbReference>
<evidence type="ECO:0000313" key="12">
    <source>
        <dbReference type="EMBL" id="PWI23552.1"/>
    </source>
</evidence>
<name>A0A2U3AG65_9BACL</name>
<feature type="region of interest" description="Disordered" evidence="8">
    <location>
        <begin position="200"/>
        <end position="219"/>
    </location>
</feature>
<dbReference type="OrthoDB" id="9813368at2"/>
<evidence type="ECO:0000259" key="10">
    <source>
        <dbReference type="PROSITE" id="PS51782"/>
    </source>
</evidence>
<dbReference type="SMART" id="SM00257">
    <property type="entry name" value="LysM"/>
    <property type="match status" value="4"/>
</dbReference>
<dbReference type="SUPFAM" id="SSF54001">
    <property type="entry name" value="Cysteine proteinases"/>
    <property type="match status" value="1"/>
</dbReference>
<dbReference type="Proteomes" id="UP000245938">
    <property type="component" value="Unassembled WGS sequence"/>
</dbReference>
<dbReference type="Pfam" id="PF01476">
    <property type="entry name" value="LysM"/>
    <property type="match status" value="4"/>
</dbReference>
<dbReference type="GO" id="GO:0006508">
    <property type="term" value="P:proteolysis"/>
    <property type="evidence" value="ECO:0007669"/>
    <property type="project" value="UniProtKB-KW"/>
</dbReference>
<keyword evidence="7" id="KW-0961">Cell wall biogenesis/degradation</keyword>
<protein>
    <submittedName>
        <fullName evidence="12">Glycoside hydrolase</fullName>
    </submittedName>
</protein>
<evidence type="ECO:0000259" key="11">
    <source>
        <dbReference type="PROSITE" id="PS51935"/>
    </source>
</evidence>
<evidence type="ECO:0000256" key="9">
    <source>
        <dbReference type="SAM" id="SignalP"/>
    </source>
</evidence>
<sequence length="409" mass="43293">MKKKIVSAVALGSLVAASTLTSFSASAATYTVKSGDSLSKIGNKYGVSYKTVMNWNDLSKTTIFKGQKLQIKPTTKKATTVKKTTTSSNATYTVKSGDTLSKIGAKYGVSYKTIMSWNNLHSTVIAKGQKLSVKGAAKKTTTTSNGSKPLTSGSKYTVKSGDTLSKIASKYGVSYKTLMSWNGLKSTVITKGQTLSVKGKASVTTTTTKKASSSKSTASTSKYTVKRGDTLSKIASKYGVSYTTLMSWNGMKSTQIRVGQKLSVKGKAVGVSNSVVNKPTTTGSGSSRLANTASIGKQYLGVPYVWGGQSPNGFDCSGFITYVYNKAGISTPRYTAAGFYSVSTAVSNPQVGDLVFFKNTYKSGISHIGIYLGNGQMVSAAGNRVQIESVNSSYWKNHFAGYKRLNAAR</sequence>
<evidence type="ECO:0000256" key="7">
    <source>
        <dbReference type="ARBA" id="ARBA00023316"/>
    </source>
</evidence>
<dbReference type="RefSeq" id="WP_109307400.1">
    <property type="nucleotide sequence ID" value="NZ_BJUF01000064.1"/>
</dbReference>
<feature type="domain" description="LysM" evidence="10">
    <location>
        <begin position="154"/>
        <end position="197"/>
    </location>
</feature>
<evidence type="ECO:0000256" key="2">
    <source>
        <dbReference type="ARBA" id="ARBA00022670"/>
    </source>
</evidence>
<evidence type="ECO:0000256" key="4">
    <source>
        <dbReference type="ARBA" id="ARBA00022737"/>
    </source>
</evidence>
<comment type="caution">
    <text evidence="12">The sequence shown here is derived from an EMBL/GenBank/DDBJ whole genome shotgun (WGS) entry which is preliminary data.</text>
</comment>
<evidence type="ECO:0000256" key="3">
    <source>
        <dbReference type="ARBA" id="ARBA00022729"/>
    </source>
</evidence>
<keyword evidence="3 9" id="KW-0732">Signal</keyword>
<gene>
    <name evidence="12" type="ORF">DEX24_16070</name>
</gene>
<keyword evidence="13" id="KW-1185">Reference proteome</keyword>
<organism evidence="12 13">
    <name type="scientific">Kurthia sibirica</name>
    <dbReference type="NCBI Taxonomy" id="202750"/>
    <lineage>
        <taxon>Bacteria</taxon>
        <taxon>Bacillati</taxon>
        <taxon>Bacillota</taxon>
        <taxon>Bacilli</taxon>
        <taxon>Bacillales</taxon>
        <taxon>Caryophanaceae</taxon>
        <taxon>Kurthia</taxon>
    </lineage>
</organism>
<dbReference type="PROSITE" id="PS51782">
    <property type="entry name" value="LYSM"/>
    <property type="match status" value="4"/>
</dbReference>
<comment type="similarity">
    <text evidence="1">Belongs to the peptidase C40 family.</text>
</comment>
<feature type="chain" id="PRO_5015483229" evidence="9">
    <location>
        <begin position="28"/>
        <end position="409"/>
    </location>
</feature>
<feature type="domain" description="LysM" evidence="10">
    <location>
        <begin position="221"/>
        <end position="264"/>
    </location>
</feature>
<dbReference type="Gene3D" id="3.10.350.10">
    <property type="entry name" value="LysM domain"/>
    <property type="match status" value="4"/>
</dbReference>
<proteinExistence type="inferred from homology"/>
<keyword evidence="4" id="KW-0677">Repeat</keyword>
<dbReference type="GO" id="GO:0008234">
    <property type="term" value="F:cysteine-type peptidase activity"/>
    <property type="evidence" value="ECO:0007669"/>
    <property type="project" value="UniProtKB-KW"/>
</dbReference>
<evidence type="ECO:0000256" key="5">
    <source>
        <dbReference type="ARBA" id="ARBA00022801"/>
    </source>
</evidence>
<evidence type="ECO:0000256" key="6">
    <source>
        <dbReference type="ARBA" id="ARBA00022807"/>
    </source>
</evidence>
<dbReference type="InterPro" id="IPR018392">
    <property type="entry name" value="LysM"/>
</dbReference>
<dbReference type="EMBL" id="QFVR01000034">
    <property type="protein sequence ID" value="PWI23552.1"/>
    <property type="molecule type" value="Genomic_DNA"/>
</dbReference>
<dbReference type="GO" id="GO:0008932">
    <property type="term" value="F:lytic endotransglycosylase activity"/>
    <property type="evidence" value="ECO:0007669"/>
    <property type="project" value="TreeGrafter"/>
</dbReference>
<dbReference type="InterPro" id="IPR000064">
    <property type="entry name" value="NLP_P60_dom"/>
</dbReference>
<feature type="domain" description="LysM" evidence="10">
    <location>
        <begin position="28"/>
        <end position="71"/>
    </location>
</feature>
<dbReference type="InterPro" id="IPR038765">
    <property type="entry name" value="Papain-like_cys_pep_sf"/>
</dbReference>
<keyword evidence="2" id="KW-0645">Protease</keyword>
<dbReference type="SUPFAM" id="SSF54106">
    <property type="entry name" value="LysM domain"/>
    <property type="match status" value="4"/>
</dbReference>
<feature type="signal peptide" evidence="9">
    <location>
        <begin position="1"/>
        <end position="27"/>
    </location>
</feature>
<accession>A0A2U3AG65</accession>
<dbReference type="PANTHER" id="PTHR33734:SF22">
    <property type="entry name" value="MEMBRANE-BOUND LYTIC MUREIN TRANSGLYCOSYLASE D"/>
    <property type="match status" value="1"/>
</dbReference>
<dbReference type="GO" id="GO:0071555">
    <property type="term" value="P:cell wall organization"/>
    <property type="evidence" value="ECO:0007669"/>
    <property type="project" value="UniProtKB-KW"/>
</dbReference>
<dbReference type="Gene3D" id="3.90.1720.10">
    <property type="entry name" value="endopeptidase domain like (from Nostoc punctiforme)"/>
    <property type="match status" value="1"/>
</dbReference>
<evidence type="ECO:0000256" key="8">
    <source>
        <dbReference type="SAM" id="MobiDB-lite"/>
    </source>
</evidence>
<keyword evidence="6" id="KW-0788">Thiol protease</keyword>
<feature type="domain" description="NlpC/P60" evidence="11">
    <location>
        <begin position="286"/>
        <end position="406"/>
    </location>
</feature>
<dbReference type="PANTHER" id="PTHR33734">
    <property type="entry name" value="LYSM DOMAIN-CONTAINING GPI-ANCHORED PROTEIN 2"/>
    <property type="match status" value="1"/>
</dbReference>